<name>A0ABQ9Z4R5_9CRUS</name>
<dbReference type="Proteomes" id="UP001234178">
    <property type="component" value="Unassembled WGS sequence"/>
</dbReference>
<sequence length="65" mass="6960">MVALMLAPDDIQTSCGRSINFGDGETGTGGRSKAASLLFWGLERQRPSSSPSCKVFAELLGNRRD</sequence>
<organism evidence="1 2">
    <name type="scientific">Daphnia magna</name>
    <dbReference type="NCBI Taxonomy" id="35525"/>
    <lineage>
        <taxon>Eukaryota</taxon>
        <taxon>Metazoa</taxon>
        <taxon>Ecdysozoa</taxon>
        <taxon>Arthropoda</taxon>
        <taxon>Crustacea</taxon>
        <taxon>Branchiopoda</taxon>
        <taxon>Diplostraca</taxon>
        <taxon>Cladocera</taxon>
        <taxon>Anomopoda</taxon>
        <taxon>Daphniidae</taxon>
        <taxon>Daphnia</taxon>
    </lineage>
</organism>
<protein>
    <submittedName>
        <fullName evidence="1">Uncharacterized protein</fullName>
    </submittedName>
</protein>
<evidence type="ECO:0000313" key="1">
    <source>
        <dbReference type="EMBL" id="KAK4007891.1"/>
    </source>
</evidence>
<accession>A0ABQ9Z4R5</accession>
<proteinExistence type="predicted"/>
<gene>
    <name evidence="1" type="ORF">OUZ56_013040</name>
</gene>
<evidence type="ECO:0000313" key="2">
    <source>
        <dbReference type="Proteomes" id="UP001234178"/>
    </source>
</evidence>
<comment type="caution">
    <text evidence="1">The sequence shown here is derived from an EMBL/GenBank/DDBJ whole genome shotgun (WGS) entry which is preliminary data.</text>
</comment>
<keyword evidence="2" id="KW-1185">Reference proteome</keyword>
<dbReference type="EMBL" id="JAOYFB010000002">
    <property type="protein sequence ID" value="KAK4007891.1"/>
    <property type="molecule type" value="Genomic_DNA"/>
</dbReference>
<reference evidence="1 2" key="1">
    <citation type="journal article" date="2023" name="Nucleic Acids Res.">
        <title>The hologenome of Daphnia magna reveals possible DNA methylation and microbiome-mediated evolution of the host genome.</title>
        <authorList>
            <person name="Chaturvedi A."/>
            <person name="Li X."/>
            <person name="Dhandapani V."/>
            <person name="Marshall H."/>
            <person name="Kissane S."/>
            <person name="Cuenca-Cambronero M."/>
            <person name="Asole G."/>
            <person name="Calvet F."/>
            <person name="Ruiz-Romero M."/>
            <person name="Marangio P."/>
            <person name="Guigo R."/>
            <person name="Rago D."/>
            <person name="Mirbahai L."/>
            <person name="Eastwood N."/>
            <person name="Colbourne J.K."/>
            <person name="Zhou J."/>
            <person name="Mallon E."/>
            <person name="Orsini L."/>
        </authorList>
    </citation>
    <scope>NUCLEOTIDE SEQUENCE [LARGE SCALE GENOMIC DNA]</scope>
    <source>
        <strain evidence="1">LRV0_1</strain>
    </source>
</reference>